<proteinExistence type="predicted"/>
<name>A0AAD6GHV6_9EURO</name>
<dbReference type="AlphaFoldDB" id="A0AAD6GHV6"/>
<organism evidence="1 2">
    <name type="scientific">Penicillium frequentans</name>
    <dbReference type="NCBI Taxonomy" id="3151616"/>
    <lineage>
        <taxon>Eukaryota</taxon>
        <taxon>Fungi</taxon>
        <taxon>Dikarya</taxon>
        <taxon>Ascomycota</taxon>
        <taxon>Pezizomycotina</taxon>
        <taxon>Eurotiomycetes</taxon>
        <taxon>Eurotiomycetidae</taxon>
        <taxon>Eurotiales</taxon>
        <taxon>Aspergillaceae</taxon>
        <taxon>Penicillium</taxon>
    </lineage>
</organism>
<reference evidence="1 2" key="1">
    <citation type="journal article" date="2023" name="IMA Fungus">
        <title>Comparative genomic study of the Penicillium genus elucidates a diverse pangenome and 15 lateral gene transfer events.</title>
        <authorList>
            <person name="Petersen C."/>
            <person name="Sorensen T."/>
            <person name="Nielsen M.R."/>
            <person name="Sondergaard T.E."/>
            <person name="Sorensen J.L."/>
            <person name="Fitzpatrick D.A."/>
            <person name="Frisvad J.C."/>
            <person name="Nielsen K.L."/>
        </authorList>
    </citation>
    <scope>NUCLEOTIDE SEQUENCE [LARGE SCALE GENOMIC DNA]</scope>
    <source>
        <strain evidence="1 2">IBT 35679</strain>
    </source>
</reference>
<gene>
    <name evidence="1" type="ORF">N7494_002380</name>
</gene>
<dbReference type="Proteomes" id="UP001220324">
    <property type="component" value="Unassembled WGS sequence"/>
</dbReference>
<protein>
    <submittedName>
        <fullName evidence="1">Uncharacterized protein</fullName>
    </submittedName>
</protein>
<dbReference type="EMBL" id="JAQIZZ010000002">
    <property type="protein sequence ID" value="KAJ5553002.1"/>
    <property type="molecule type" value="Genomic_DNA"/>
</dbReference>
<evidence type="ECO:0000313" key="2">
    <source>
        <dbReference type="Proteomes" id="UP001220324"/>
    </source>
</evidence>
<evidence type="ECO:0000313" key="1">
    <source>
        <dbReference type="EMBL" id="KAJ5553002.1"/>
    </source>
</evidence>
<sequence length="128" mass="13804">MTVAQGYIRWESRNGSASVIESKTLSGLGPLGHALKGVLNWSTGQRKSTVQLVSSLCALMPGELGIGPTRRKFGHSVTSVEPFAPGKIDWIKVTPIANHVLEKVPYIAKLDLYLVKVAHTLDPRVGAM</sequence>
<accession>A0AAD6GHV6</accession>
<comment type="caution">
    <text evidence="1">The sequence shown here is derived from an EMBL/GenBank/DDBJ whole genome shotgun (WGS) entry which is preliminary data.</text>
</comment>
<keyword evidence="2" id="KW-1185">Reference proteome</keyword>